<dbReference type="SMART" id="SM00833">
    <property type="entry name" value="CobW_C"/>
    <property type="match status" value="1"/>
</dbReference>
<dbReference type="Pfam" id="PF07683">
    <property type="entry name" value="CobW_C"/>
    <property type="match status" value="1"/>
</dbReference>
<dbReference type="SUPFAM" id="SSF90002">
    <property type="entry name" value="Hypothetical protein YjiA, C-terminal domain"/>
    <property type="match status" value="1"/>
</dbReference>
<dbReference type="InterPro" id="IPR051927">
    <property type="entry name" value="Zn_Chap_cDPG_Synth"/>
</dbReference>
<proteinExistence type="predicted"/>
<accession>A0ABW0FJ90</accession>
<gene>
    <name evidence="2" type="ORF">ACFPK8_16385</name>
</gene>
<organism evidence="2 3">
    <name type="scientific">Brachybacterium tyrofermentans</name>
    <dbReference type="NCBI Taxonomy" id="47848"/>
    <lineage>
        <taxon>Bacteria</taxon>
        <taxon>Bacillati</taxon>
        <taxon>Actinomycetota</taxon>
        <taxon>Actinomycetes</taxon>
        <taxon>Micrococcales</taxon>
        <taxon>Dermabacteraceae</taxon>
        <taxon>Brachybacterium</taxon>
    </lineage>
</organism>
<reference evidence="3" key="1">
    <citation type="journal article" date="2019" name="Int. J. Syst. Evol. Microbiol.">
        <title>The Global Catalogue of Microorganisms (GCM) 10K type strain sequencing project: providing services to taxonomists for standard genome sequencing and annotation.</title>
        <authorList>
            <consortium name="The Broad Institute Genomics Platform"/>
            <consortium name="The Broad Institute Genome Sequencing Center for Infectious Disease"/>
            <person name="Wu L."/>
            <person name="Ma J."/>
        </authorList>
    </citation>
    <scope>NUCLEOTIDE SEQUENCE [LARGE SCALE GENOMIC DNA]</scope>
    <source>
        <strain evidence="3">CGMCC 1.16455</strain>
    </source>
</reference>
<dbReference type="InterPro" id="IPR027417">
    <property type="entry name" value="P-loop_NTPase"/>
</dbReference>
<dbReference type="Proteomes" id="UP001595937">
    <property type="component" value="Unassembled WGS sequence"/>
</dbReference>
<name>A0ABW0FJ90_9MICO</name>
<feature type="domain" description="CobW C-terminal" evidence="1">
    <location>
        <begin position="251"/>
        <end position="342"/>
    </location>
</feature>
<evidence type="ECO:0000259" key="1">
    <source>
        <dbReference type="SMART" id="SM00833"/>
    </source>
</evidence>
<dbReference type="InterPro" id="IPR011629">
    <property type="entry name" value="CobW-like_C"/>
</dbReference>
<protein>
    <submittedName>
        <fullName evidence="2">CobW family GTP-binding protein</fullName>
    </submittedName>
</protein>
<comment type="caution">
    <text evidence="2">The sequence shown here is derived from an EMBL/GenBank/DDBJ whole genome shotgun (WGS) entry which is preliminary data.</text>
</comment>
<dbReference type="PANTHER" id="PTHR43603:SF1">
    <property type="entry name" value="ZINC-REGULATED GTPASE METALLOPROTEIN ACTIVATOR 1"/>
    <property type="match status" value="1"/>
</dbReference>
<dbReference type="Gene3D" id="3.40.50.300">
    <property type="entry name" value="P-loop containing nucleotide triphosphate hydrolases"/>
    <property type="match status" value="1"/>
</dbReference>
<sequence length="373" mass="40137">MTDVHGFDQFQRPRGDGHSLPVAVVTAIDPVLRDALVASLLLDGQGVVELRYEVDAASAALRRLILRADGVIEDEVIHLEHPCVSCAMREDAVPTLARLAGDPRCAGVLLAPPLSADPTVVVGTLQPHQDRWHLAGAAAVLSSDSALDDLLGDATLAERGVQWADGDQRSVGEALAAQIEYSDLLVVDGDPRSEGAELLEHLRAPDQILAAGPHEVGLDQVLGGHLDHLVGLRRRDMRYVEPYGGLTAHGTWTLDLTSRRPFHPQRLLENIEDLGSGKLRSRGRFWVPDRPDSICQWDGAGGQVSVGAVWKAGLELPTTRLVVTGVDPADRERVRGAFGRSLLTADEWSDGLAPWLGAEDHLAPWLGARDATV</sequence>
<dbReference type="PANTHER" id="PTHR43603">
    <property type="entry name" value="COBW DOMAIN-CONTAINING PROTEIN DDB_G0274527"/>
    <property type="match status" value="1"/>
</dbReference>
<evidence type="ECO:0000313" key="3">
    <source>
        <dbReference type="Proteomes" id="UP001595937"/>
    </source>
</evidence>
<dbReference type="EMBL" id="JBHSLN010000086">
    <property type="protein sequence ID" value="MFC5299093.1"/>
    <property type="molecule type" value="Genomic_DNA"/>
</dbReference>
<keyword evidence="3" id="KW-1185">Reference proteome</keyword>
<dbReference type="RefSeq" id="WP_343924659.1">
    <property type="nucleotide sequence ID" value="NZ_BAAAIR010000042.1"/>
</dbReference>
<dbReference type="GeneID" id="303297855"/>
<evidence type="ECO:0000313" key="2">
    <source>
        <dbReference type="EMBL" id="MFC5299093.1"/>
    </source>
</evidence>